<dbReference type="Proteomes" id="UP001595839">
    <property type="component" value="Unassembled WGS sequence"/>
</dbReference>
<organism evidence="2 3">
    <name type="scientific">Streptomyces vulcanius</name>
    <dbReference type="NCBI Taxonomy" id="1441876"/>
    <lineage>
        <taxon>Bacteria</taxon>
        <taxon>Bacillati</taxon>
        <taxon>Actinomycetota</taxon>
        <taxon>Actinomycetes</taxon>
        <taxon>Kitasatosporales</taxon>
        <taxon>Streptomycetaceae</taxon>
        <taxon>Streptomyces</taxon>
    </lineage>
</organism>
<gene>
    <name evidence="2" type="ORF">ACFPIH_14180</name>
</gene>
<keyword evidence="3" id="KW-1185">Reference proteome</keyword>
<evidence type="ECO:0000256" key="1">
    <source>
        <dbReference type="SAM" id="MobiDB-lite"/>
    </source>
</evidence>
<feature type="region of interest" description="Disordered" evidence="1">
    <location>
        <begin position="1"/>
        <end position="24"/>
    </location>
</feature>
<name>A0ABV9AQ30_9ACTN</name>
<comment type="caution">
    <text evidence="2">The sequence shown here is derived from an EMBL/GenBank/DDBJ whole genome shotgun (WGS) entry which is preliminary data.</text>
</comment>
<evidence type="ECO:0000313" key="3">
    <source>
        <dbReference type="Proteomes" id="UP001595839"/>
    </source>
</evidence>
<proteinExistence type="predicted"/>
<sequence>MPSRKPTTDPPAPTAQPAEESPAIPRAGIAFCAWHESYSNTARPVRDTSGARLFACQSCRDIYDLVPIADQP</sequence>
<dbReference type="EMBL" id="JBHSFK010000008">
    <property type="protein sequence ID" value="MFC4500658.1"/>
    <property type="molecule type" value="Genomic_DNA"/>
</dbReference>
<evidence type="ECO:0000313" key="2">
    <source>
        <dbReference type="EMBL" id="MFC4500658.1"/>
    </source>
</evidence>
<accession>A0ABV9AQ30</accession>
<dbReference type="RefSeq" id="WP_381171630.1">
    <property type="nucleotide sequence ID" value="NZ_JBHSFK010000008.1"/>
</dbReference>
<reference evidence="3" key="1">
    <citation type="journal article" date="2019" name="Int. J. Syst. Evol. Microbiol.">
        <title>The Global Catalogue of Microorganisms (GCM) 10K type strain sequencing project: providing services to taxonomists for standard genome sequencing and annotation.</title>
        <authorList>
            <consortium name="The Broad Institute Genomics Platform"/>
            <consortium name="The Broad Institute Genome Sequencing Center for Infectious Disease"/>
            <person name="Wu L."/>
            <person name="Ma J."/>
        </authorList>
    </citation>
    <scope>NUCLEOTIDE SEQUENCE [LARGE SCALE GENOMIC DNA]</scope>
    <source>
        <strain evidence="3">CGMCC 4.7177</strain>
    </source>
</reference>
<protein>
    <submittedName>
        <fullName evidence="2">Uncharacterized protein</fullName>
    </submittedName>
</protein>